<dbReference type="EMBL" id="JACJVJ010000003">
    <property type="protein sequence ID" value="MBC2779158.1"/>
    <property type="molecule type" value="Genomic_DNA"/>
</dbReference>
<protein>
    <submittedName>
        <fullName evidence="1">SDR family oxidoreductase</fullName>
    </submittedName>
</protein>
<dbReference type="SUPFAM" id="SSF51735">
    <property type="entry name" value="NAD(P)-binding Rossmann-fold domains"/>
    <property type="match status" value="1"/>
</dbReference>
<dbReference type="AlphaFoldDB" id="A0A842HY85"/>
<gene>
    <name evidence="1" type="ORF">H6P80_16145</name>
</gene>
<sequence>MKVVVIGGTGLVGSKLVQQLNEAGHEGIAASRATGVDTLTGEGLGQVLPGAEVVIDVSNPGYSNAANMLRFFEVSGANLLPVEREFGIAHHVTLSAVGVGRVNSGYFVAKGAQEKLVGDSGLPFTIVRSTPLSEYVYNIVDAGGDGDLIRLPPVRIQPITANDVAKALKRVALGAPTNGIIEIAGPDTYRLPVLAEQILTANEDSRRIIVDDTAPYFGARVGDEPLTGGDHPRFASTSFEDWLRRSFIPAGPHPASPQIHYERTLS</sequence>
<dbReference type="Gene3D" id="3.40.50.720">
    <property type="entry name" value="NAD(P)-binding Rossmann-like Domain"/>
    <property type="match status" value="1"/>
</dbReference>
<evidence type="ECO:0000313" key="1">
    <source>
        <dbReference type="EMBL" id="MBC2779158.1"/>
    </source>
</evidence>
<dbReference type="InterPro" id="IPR051207">
    <property type="entry name" value="ComplexI_NDUFA9_subunit"/>
</dbReference>
<keyword evidence="2" id="KW-1185">Reference proteome</keyword>
<dbReference type="InterPro" id="IPR036291">
    <property type="entry name" value="NAD(P)-bd_dom_sf"/>
</dbReference>
<organism evidence="1 2">
    <name type="scientific">Parasphingopyxis marina</name>
    <dbReference type="NCBI Taxonomy" id="2761622"/>
    <lineage>
        <taxon>Bacteria</taxon>
        <taxon>Pseudomonadati</taxon>
        <taxon>Pseudomonadota</taxon>
        <taxon>Alphaproteobacteria</taxon>
        <taxon>Sphingomonadales</taxon>
        <taxon>Sphingomonadaceae</taxon>
        <taxon>Parasphingopyxis</taxon>
    </lineage>
</organism>
<dbReference type="GO" id="GO:0044877">
    <property type="term" value="F:protein-containing complex binding"/>
    <property type="evidence" value="ECO:0007669"/>
    <property type="project" value="TreeGrafter"/>
</dbReference>
<dbReference type="Proteomes" id="UP000564378">
    <property type="component" value="Unassembled WGS sequence"/>
</dbReference>
<comment type="caution">
    <text evidence="1">The sequence shown here is derived from an EMBL/GenBank/DDBJ whole genome shotgun (WGS) entry which is preliminary data.</text>
</comment>
<name>A0A842HY85_9SPHN</name>
<proteinExistence type="predicted"/>
<dbReference type="PANTHER" id="PTHR12126:SF11">
    <property type="entry name" value="NADH DEHYDROGENASE [UBIQUINONE] 1 ALPHA SUBCOMPLEX SUBUNIT 9, MITOCHONDRIAL"/>
    <property type="match status" value="1"/>
</dbReference>
<accession>A0A842HY85</accession>
<reference evidence="1 2" key="1">
    <citation type="submission" date="2020-08" db="EMBL/GenBank/DDBJ databases">
        <title>Draft genome sequence of Parasphingopyxis sp. GrpM-11.</title>
        <authorList>
            <person name="Oh J."/>
            <person name="Roh D.-H."/>
        </authorList>
    </citation>
    <scope>NUCLEOTIDE SEQUENCE [LARGE SCALE GENOMIC DNA]</scope>
    <source>
        <strain evidence="1 2">GrpM-11</strain>
    </source>
</reference>
<evidence type="ECO:0000313" key="2">
    <source>
        <dbReference type="Proteomes" id="UP000564378"/>
    </source>
</evidence>
<dbReference type="RefSeq" id="WP_185802443.1">
    <property type="nucleotide sequence ID" value="NZ_JACJVJ010000003.1"/>
</dbReference>
<dbReference type="PANTHER" id="PTHR12126">
    <property type="entry name" value="NADH-UBIQUINONE OXIDOREDUCTASE 39 KDA SUBUNIT-RELATED"/>
    <property type="match status" value="1"/>
</dbReference>